<evidence type="ECO:0000313" key="7">
    <source>
        <dbReference type="Proteomes" id="UP001501343"/>
    </source>
</evidence>
<evidence type="ECO:0000259" key="5">
    <source>
        <dbReference type="PROSITE" id="PS51194"/>
    </source>
</evidence>
<dbReference type="PANTHER" id="PTHR47957">
    <property type="entry name" value="ATP-DEPENDENT HELICASE HRQ1"/>
    <property type="match status" value="1"/>
</dbReference>
<keyword evidence="2" id="KW-0067">ATP-binding</keyword>
<dbReference type="InterPro" id="IPR018973">
    <property type="entry name" value="MZB"/>
</dbReference>
<keyword evidence="7" id="KW-1185">Reference proteome</keyword>
<dbReference type="RefSeq" id="WP_248151800.1">
    <property type="nucleotide sequence ID" value="NZ_BAAAOF010000009.1"/>
</dbReference>
<keyword evidence="6" id="KW-0378">Hydrolase</keyword>
<comment type="caution">
    <text evidence="6">The sequence shown here is derived from an EMBL/GenBank/DDBJ whole genome shotgun (WGS) entry which is preliminary data.</text>
</comment>
<dbReference type="Pfam" id="PF00271">
    <property type="entry name" value="Helicase_C"/>
    <property type="match status" value="1"/>
</dbReference>
<dbReference type="Pfam" id="PF00270">
    <property type="entry name" value="DEAD"/>
    <property type="match status" value="1"/>
</dbReference>
<dbReference type="InterPro" id="IPR001650">
    <property type="entry name" value="Helicase_C-like"/>
</dbReference>
<gene>
    <name evidence="6" type="ORF">GCM10009775_36810</name>
</gene>
<name>A0ABP5BG57_9MICO</name>
<dbReference type="InterPro" id="IPR014001">
    <property type="entry name" value="Helicase_ATP-bd"/>
</dbReference>
<evidence type="ECO:0000256" key="3">
    <source>
        <dbReference type="SAM" id="MobiDB-lite"/>
    </source>
</evidence>
<proteinExistence type="predicted"/>
<dbReference type="InterPro" id="IPR027417">
    <property type="entry name" value="P-loop_NTPase"/>
</dbReference>
<keyword evidence="6" id="KW-0347">Helicase</keyword>
<dbReference type="Pfam" id="PF09369">
    <property type="entry name" value="MZB"/>
    <property type="match status" value="1"/>
</dbReference>
<dbReference type="PROSITE" id="PS51194">
    <property type="entry name" value="HELICASE_CTER"/>
    <property type="match status" value="1"/>
</dbReference>
<evidence type="ECO:0000313" key="6">
    <source>
        <dbReference type="EMBL" id="GAA1941672.1"/>
    </source>
</evidence>
<dbReference type="SMART" id="SM00487">
    <property type="entry name" value="DEXDc"/>
    <property type="match status" value="1"/>
</dbReference>
<dbReference type="InterPro" id="IPR011545">
    <property type="entry name" value="DEAD/DEAH_box_helicase_dom"/>
</dbReference>
<feature type="domain" description="Helicase ATP-binding" evidence="4">
    <location>
        <begin position="100"/>
        <end position="315"/>
    </location>
</feature>
<evidence type="ECO:0000256" key="1">
    <source>
        <dbReference type="ARBA" id="ARBA00022741"/>
    </source>
</evidence>
<organism evidence="6 7">
    <name type="scientific">Microbacterium aoyamense</name>
    <dbReference type="NCBI Taxonomy" id="344166"/>
    <lineage>
        <taxon>Bacteria</taxon>
        <taxon>Bacillati</taxon>
        <taxon>Actinomycetota</taxon>
        <taxon>Actinomycetes</taxon>
        <taxon>Micrococcales</taxon>
        <taxon>Microbacteriaceae</taxon>
        <taxon>Microbacterium</taxon>
    </lineage>
</organism>
<dbReference type="PANTHER" id="PTHR47957:SF3">
    <property type="entry name" value="ATP-DEPENDENT HELICASE HRQ1"/>
    <property type="match status" value="1"/>
</dbReference>
<dbReference type="Proteomes" id="UP001501343">
    <property type="component" value="Unassembled WGS sequence"/>
</dbReference>
<dbReference type="SMART" id="SM00490">
    <property type="entry name" value="HELICc"/>
    <property type="match status" value="1"/>
</dbReference>
<reference evidence="7" key="1">
    <citation type="journal article" date="2019" name="Int. J. Syst. Evol. Microbiol.">
        <title>The Global Catalogue of Microorganisms (GCM) 10K type strain sequencing project: providing services to taxonomists for standard genome sequencing and annotation.</title>
        <authorList>
            <consortium name="The Broad Institute Genomics Platform"/>
            <consortium name="The Broad Institute Genome Sequencing Center for Infectious Disease"/>
            <person name="Wu L."/>
            <person name="Ma J."/>
        </authorList>
    </citation>
    <scope>NUCLEOTIDE SEQUENCE [LARGE SCALE GENOMIC DNA]</scope>
    <source>
        <strain evidence="7">JCM 14900</strain>
    </source>
</reference>
<feature type="domain" description="Helicase C-terminal" evidence="5">
    <location>
        <begin position="992"/>
        <end position="1156"/>
    </location>
</feature>
<dbReference type="Gene3D" id="3.40.50.300">
    <property type="entry name" value="P-loop containing nucleotide triphosphate hydrolases"/>
    <property type="match status" value="2"/>
</dbReference>
<sequence length="2118" mass="226915">MSELLPSRQAAQIRSSLVDYLTTTFALSDEEAQRALREFLGDAEGGIFRGPYVRARVPFRAAADGWRDSLGWYEGHTPYGHQAEAFRRLSSANRGEQPDGSVKTAPQPTLVVTGTGSGKTEAFLYPILDHVLRAKAAGDTGVKALILYPMNALANDQSRRLAELIRGHDALKGVRAAIYTGETAGRSRTRVTADGLINDRGSIRSDPPDILLTNYKMLDQLLLRSADQPLLAAAASSLQYLVLDEFHTYDGAQGTDVAMLLRRLGLTLRRLRPENAPEPLGSGPLGDVTPIATSATLGDDGDPGRMLEFAETVFGIPFPADSVVRETRQSVRQWVRAARASGTPVGAPRGLDNSLVADIAALPGDIDGAPAGALAGRVLSALFADGADVDWASVSDDDLLASVASHDLVQAIATRAEKAVGIDDLADELLPAGLGVTETFESRSGARRVFLTRVLAALSHVRARLGRRALSIDLHMWIRELTRIDRATAPTARFHWADNGPVAAGADDTIDTKWFPAIFCRHCGRSGWGVQLAPVGNELSATDDDIRRDHAARDSKSRFRALLHAPSEADAALGGEPVPGLAWFDHEHRALLTSRPDDADEQGTALPVLALTSGEIDDDSRDDVCPACGRRDGIRFLGSAMATMLSVVVTTLFGDADLDRAEKKALVFTDSVQDAAHRAGFVQSRAHVFALRNAIRHAVADDATPLDEIANLLVQDAGDDADARYRLLPPDLVEREEFIEFWKSETLRGVPAAVLTRVKRRLQFDLAMEFGLQSRVGRTLELTGSLAASVSATEAALRAAGRKVLIDTPADGVIGGLDPASTSDDGVVRWVRGVLERMRDRGAIEHEWFTRYIEEDGKRWPIWGGRKRGVGMPAFPPGRDAPGYPRVGPHAPTGDDAHRTHLDVVSSAQSWYAIWARKVLGSAATDGVRLTAALLAELERIGILRSRQVSGGAATAYLIPPSSIVVRPVDSDALRSGDVRLECDVCRNPVTGTADAIGQLRDGPCISARCPGALGPVGGTPENYYRTLYDKGSVRRVVAREHTSLLDTKVRLDYENGFKSSSDDPSAPNVLVATPTLEMGIDIGDLSTVMLAGLPRSVASYLQRVGRAGRLTGNALSIATVTGRGDQLPRMGDPLSVINGAVRPPATFVDAQEILRRQYFASILDRRSAESDTVQKANDVLKTSEAGSFLGDAIAFADAGANEFVDAFLESFPTLGDAAATRLRDWATPTGEAGTSGLAASVRDAVLRWNLELQTVTRRRTEIGKALPDLEAAAELGVESDAKDAFRAAQAADRMLRAQQTALTDGYWIGALERFGLLPNYTLLDDSVRLDAAVSWIDPDTSEWHDDTYSYERGAAIAIHELAPGSYFYAQGLEIPVDAVDLGPGGEAVEDWTFCPECGFARRSADGPLTECPRCRSKGIGDAAQRMPVAELKTVSAVARRDEAVIGDRSDDRRRTAFAVKVGADLNPAGIVRRWYDKGTSFGVTYARDLTIRWINFGKRSGAGPSRFLAGSEVTGPLFRVCDTCGQLDSQAGGNSRRDHRPWCPRRDQSSEKTVALALARTLVTQGIFLRLPPALTLGDGVVVPSLSAAVLLGLRESMGGDPDHLRIVPVTEPLGDEGGTAQALLIHDTVPGGTGYLAELADPARLHGILIDAWRVLKDCPCQDEQRAACHRCLLPFAPGNANISRASAEQALAKLLEVSSTGDPSTAFDVTDVDPGVPLSESVIEQLFRKTFIERAQALGGRVKEIPGDWGNKVQVSFPGDSRIWMLRPQVPLGPTQPDFVLEQFGGGAEPIAIYTDGKAFHAVVGCNRLADDTKKRDAARGLGHRVVAVTWADLMGDKLDTSWFVPAWAEKVAAQAQLPLTQLAKLTADPVTLLMEWMQRPDDEAKRRDTVARVLPVILQRSATSTPFGGESALERAARVFVEGLPKSPIPAPDWVTAAGPLVSATRLKGGGATDFALVLDDRDEALADAGFDHAWRLWLHLSNVVGWRADMSGVEITTLSRLAAATPLSAAAPGVTPTGATELPSEWASLAAYATGAERHVIDRLAAASIPLPEMGVEVGGGIPISFAWADARVAISLDLQDGEADSLTSDGWTLLDPQSDDLAAQVAALTGGD</sequence>
<dbReference type="PROSITE" id="PS51192">
    <property type="entry name" value="HELICASE_ATP_BIND_1"/>
    <property type="match status" value="1"/>
</dbReference>
<feature type="region of interest" description="Disordered" evidence="3">
    <location>
        <begin position="92"/>
        <end position="111"/>
    </location>
</feature>
<accession>A0ABP5BG57</accession>
<dbReference type="GO" id="GO:0004386">
    <property type="term" value="F:helicase activity"/>
    <property type="evidence" value="ECO:0007669"/>
    <property type="project" value="UniProtKB-KW"/>
</dbReference>
<protein>
    <submittedName>
        <fullName evidence="6">DEAD/DEAH box helicase</fullName>
    </submittedName>
</protein>
<dbReference type="SUPFAM" id="SSF52540">
    <property type="entry name" value="P-loop containing nucleoside triphosphate hydrolases"/>
    <property type="match status" value="2"/>
</dbReference>
<keyword evidence="1" id="KW-0547">Nucleotide-binding</keyword>
<evidence type="ECO:0000256" key="2">
    <source>
        <dbReference type="ARBA" id="ARBA00022840"/>
    </source>
</evidence>
<evidence type="ECO:0000259" key="4">
    <source>
        <dbReference type="PROSITE" id="PS51192"/>
    </source>
</evidence>
<dbReference type="EMBL" id="BAAAOF010000009">
    <property type="protein sequence ID" value="GAA1941672.1"/>
    <property type="molecule type" value="Genomic_DNA"/>
</dbReference>